<comment type="caution">
    <text evidence="2">The sequence shown here is derived from an EMBL/GenBank/DDBJ whole genome shotgun (WGS) entry which is preliminary data.</text>
</comment>
<dbReference type="EMBL" id="QPFP01000016">
    <property type="protein sequence ID" value="TEB32269.1"/>
    <property type="molecule type" value="Genomic_DNA"/>
</dbReference>
<evidence type="ECO:0000313" key="3">
    <source>
        <dbReference type="Proteomes" id="UP000298030"/>
    </source>
</evidence>
<sequence length="86" mass="9258">MKNQEGDPDVWVILSLFWWILVSATAVKTSSPMIPPRWACPGILLQVPETSNTPAVVVVRDTASSPQIRSTPKGNGIACAIPRGMT</sequence>
<dbReference type="AlphaFoldDB" id="A0A4Y7TFG9"/>
<gene>
    <name evidence="2" type="ORF">FA13DRAFT_1732034</name>
</gene>
<keyword evidence="1" id="KW-0732">Signal</keyword>
<feature type="signal peptide" evidence="1">
    <location>
        <begin position="1"/>
        <end position="24"/>
    </location>
</feature>
<feature type="chain" id="PRO_5021258246" description="Secreted protein" evidence="1">
    <location>
        <begin position="25"/>
        <end position="86"/>
    </location>
</feature>
<protein>
    <recommendedName>
        <fullName evidence="4">Secreted protein</fullName>
    </recommendedName>
</protein>
<keyword evidence="3" id="KW-1185">Reference proteome</keyword>
<organism evidence="2 3">
    <name type="scientific">Coprinellus micaceus</name>
    <name type="common">Glistening ink-cap mushroom</name>
    <name type="synonym">Coprinus micaceus</name>
    <dbReference type="NCBI Taxonomy" id="71717"/>
    <lineage>
        <taxon>Eukaryota</taxon>
        <taxon>Fungi</taxon>
        <taxon>Dikarya</taxon>
        <taxon>Basidiomycota</taxon>
        <taxon>Agaricomycotina</taxon>
        <taxon>Agaricomycetes</taxon>
        <taxon>Agaricomycetidae</taxon>
        <taxon>Agaricales</taxon>
        <taxon>Agaricineae</taxon>
        <taxon>Psathyrellaceae</taxon>
        <taxon>Coprinellus</taxon>
    </lineage>
</organism>
<dbReference type="Proteomes" id="UP000298030">
    <property type="component" value="Unassembled WGS sequence"/>
</dbReference>
<proteinExistence type="predicted"/>
<accession>A0A4Y7TFG9</accession>
<evidence type="ECO:0000313" key="2">
    <source>
        <dbReference type="EMBL" id="TEB32269.1"/>
    </source>
</evidence>
<evidence type="ECO:0000256" key="1">
    <source>
        <dbReference type="SAM" id="SignalP"/>
    </source>
</evidence>
<name>A0A4Y7TFG9_COPMI</name>
<reference evidence="2 3" key="1">
    <citation type="journal article" date="2019" name="Nat. Ecol. Evol.">
        <title>Megaphylogeny resolves global patterns of mushroom evolution.</title>
        <authorList>
            <person name="Varga T."/>
            <person name="Krizsan K."/>
            <person name="Foldi C."/>
            <person name="Dima B."/>
            <person name="Sanchez-Garcia M."/>
            <person name="Sanchez-Ramirez S."/>
            <person name="Szollosi G.J."/>
            <person name="Szarkandi J.G."/>
            <person name="Papp V."/>
            <person name="Albert L."/>
            <person name="Andreopoulos W."/>
            <person name="Angelini C."/>
            <person name="Antonin V."/>
            <person name="Barry K.W."/>
            <person name="Bougher N.L."/>
            <person name="Buchanan P."/>
            <person name="Buyck B."/>
            <person name="Bense V."/>
            <person name="Catcheside P."/>
            <person name="Chovatia M."/>
            <person name="Cooper J."/>
            <person name="Damon W."/>
            <person name="Desjardin D."/>
            <person name="Finy P."/>
            <person name="Geml J."/>
            <person name="Haridas S."/>
            <person name="Hughes K."/>
            <person name="Justo A."/>
            <person name="Karasinski D."/>
            <person name="Kautmanova I."/>
            <person name="Kiss B."/>
            <person name="Kocsube S."/>
            <person name="Kotiranta H."/>
            <person name="LaButti K.M."/>
            <person name="Lechner B.E."/>
            <person name="Liimatainen K."/>
            <person name="Lipzen A."/>
            <person name="Lukacs Z."/>
            <person name="Mihaltcheva S."/>
            <person name="Morgado L.N."/>
            <person name="Niskanen T."/>
            <person name="Noordeloos M.E."/>
            <person name="Ohm R.A."/>
            <person name="Ortiz-Santana B."/>
            <person name="Ovrebo C."/>
            <person name="Racz N."/>
            <person name="Riley R."/>
            <person name="Savchenko A."/>
            <person name="Shiryaev A."/>
            <person name="Soop K."/>
            <person name="Spirin V."/>
            <person name="Szebenyi C."/>
            <person name="Tomsovsky M."/>
            <person name="Tulloss R.E."/>
            <person name="Uehling J."/>
            <person name="Grigoriev I.V."/>
            <person name="Vagvolgyi C."/>
            <person name="Papp T."/>
            <person name="Martin F.M."/>
            <person name="Miettinen O."/>
            <person name="Hibbett D.S."/>
            <person name="Nagy L.G."/>
        </authorList>
    </citation>
    <scope>NUCLEOTIDE SEQUENCE [LARGE SCALE GENOMIC DNA]</scope>
    <source>
        <strain evidence="2 3">FP101781</strain>
    </source>
</reference>
<evidence type="ECO:0008006" key="4">
    <source>
        <dbReference type="Google" id="ProtNLM"/>
    </source>
</evidence>